<dbReference type="Proteomes" id="UP001266305">
    <property type="component" value="Unassembled WGS sequence"/>
</dbReference>
<evidence type="ECO:0000313" key="2">
    <source>
        <dbReference type="Proteomes" id="UP001266305"/>
    </source>
</evidence>
<accession>A0ABQ9VWU1</accession>
<name>A0ABQ9VWU1_SAGOE</name>
<sequence>LLKGGTKGGSVQRVPSGSSCGHIYLSPTHLKGQRMLDQSRRVWQQQKVLTTPMKGPLSLSTVHTEVFLPLLLLASTHARSGPSNKPILYPGKAQDRPRVLPHSLALRDLPEAVVMNISDSCKSQSLSALRKGQRSE</sequence>
<feature type="non-terminal residue" evidence="1">
    <location>
        <position position="136"/>
    </location>
</feature>
<comment type="caution">
    <text evidence="1">The sequence shown here is derived from an EMBL/GenBank/DDBJ whole genome shotgun (WGS) entry which is preliminary data.</text>
</comment>
<protein>
    <submittedName>
        <fullName evidence="1">Uncharacterized protein</fullName>
    </submittedName>
</protein>
<reference evidence="1 2" key="1">
    <citation type="submission" date="2023-05" db="EMBL/GenBank/DDBJ databases">
        <title>B98-5 Cell Line De Novo Hybrid Assembly: An Optical Mapping Approach.</title>
        <authorList>
            <person name="Kananen K."/>
            <person name="Auerbach J.A."/>
            <person name="Kautto E."/>
            <person name="Blachly J.S."/>
        </authorList>
    </citation>
    <scope>NUCLEOTIDE SEQUENCE [LARGE SCALE GENOMIC DNA]</scope>
    <source>
        <strain evidence="1">B95-8</strain>
        <tissue evidence="1">Cell line</tissue>
    </source>
</reference>
<evidence type="ECO:0000313" key="1">
    <source>
        <dbReference type="EMBL" id="KAK2113033.1"/>
    </source>
</evidence>
<feature type="non-terminal residue" evidence="1">
    <location>
        <position position="1"/>
    </location>
</feature>
<proteinExistence type="predicted"/>
<gene>
    <name evidence="1" type="ORF">P7K49_007299</name>
</gene>
<keyword evidence="2" id="KW-1185">Reference proteome</keyword>
<dbReference type="EMBL" id="JASSZA010000004">
    <property type="protein sequence ID" value="KAK2113033.1"/>
    <property type="molecule type" value="Genomic_DNA"/>
</dbReference>
<organism evidence="1 2">
    <name type="scientific">Saguinus oedipus</name>
    <name type="common">Cotton-top tamarin</name>
    <name type="synonym">Oedipomidas oedipus</name>
    <dbReference type="NCBI Taxonomy" id="9490"/>
    <lineage>
        <taxon>Eukaryota</taxon>
        <taxon>Metazoa</taxon>
        <taxon>Chordata</taxon>
        <taxon>Craniata</taxon>
        <taxon>Vertebrata</taxon>
        <taxon>Euteleostomi</taxon>
        <taxon>Mammalia</taxon>
        <taxon>Eutheria</taxon>
        <taxon>Euarchontoglires</taxon>
        <taxon>Primates</taxon>
        <taxon>Haplorrhini</taxon>
        <taxon>Platyrrhini</taxon>
        <taxon>Cebidae</taxon>
        <taxon>Callitrichinae</taxon>
        <taxon>Saguinus</taxon>
    </lineage>
</organism>